<keyword evidence="7" id="KW-0378">Hydrolase</keyword>
<dbReference type="FunFam" id="3.60.20.10:FF:000083">
    <property type="entry name" value="Proteasome subunit beta"/>
    <property type="match status" value="1"/>
</dbReference>
<keyword evidence="14" id="KW-1185">Reference proteome</keyword>
<dbReference type="PANTHER" id="PTHR32194">
    <property type="entry name" value="METALLOPROTEASE TLDD"/>
    <property type="match status" value="1"/>
</dbReference>
<evidence type="ECO:0000256" key="1">
    <source>
        <dbReference type="ARBA" id="ARBA00001198"/>
    </source>
</evidence>
<keyword evidence="8" id="KW-0647">Proteasome</keyword>
<dbReference type="PANTHER" id="PTHR32194:SF0">
    <property type="entry name" value="ATP-DEPENDENT PROTEASE SUBUNIT HSLV"/>
    <property type="match status" value="1"/>
</dbReference>
<keyword evidence="4" id="KW-0963">Cytoplasm</keyword>
<dbReference type="Proteomes" id="UP000659654">
    <property type="component" value="Unassembled WGS sequence"/>
</dbReference>
<dbReference type="InterPro" id="IPR000243">
    <property type="entry name" value="Pept_T1A_subB"/>
</dbReference>
<dbReference type="eggNOG" id="KOG0174">
    <property type="taxonomic scope" value="Eukaryota"/>
</dbReference>
<evidence type="ECO:0000313" key="11">
    <source>
        <dbReference type="EMBL" id="CAD5225160.1"/>
    </source>
</evidence>
<dbReference type="GO" id="GO:0004298">
    <property type="term" value="F:threonine-type endopeptidase activity"/>
    <property type="evidence" value="ECO:0007669"/>
    <property type="project" value="UniProtKB-KW"/>
</dbReference>
<dbReference type="WBParaSite" id="BXY_0440300.1">
    <property type="protein sequence ID" value="BXY_0440300.1"/>
    <property type="gene ID" value="BXY_0440300"/>
</dbReference>
<dbReference type="Gene3D" id="3.60.20.10">
    <property type="entry name" value="Glutamine Phosphoribosylpyrophosphate, subunit 1, domain 1"/>
    <property type="match status" value="1"/>
</dbReference>
<dbReference type="Pfam" id="PF00227">
    <property type="entry name" value="Proteasome"/>
    <property type="match status" value="1"/>
</dbReference>
<dbReference type="InterPro" id="IPR001353">
    <property type="entry name" value="Proteasome_sua/b"/>
</dbReference>
<comment type="catalytic activity">
    <reaction evidence="1">
        <text>Cleavage of peptide bonds with very broad specificity.</text>
        <dbReference type="EC" id="3.4.25.1"/>
    </reaction>
</comment>
<dbReference type="GO" id="GO:0019774">
    <property type="term" value="C:proteasome core complex, beta-subunit complex"/>
    <property type="evidence" value="ECO:0007669"/>
    <property type="project" value="UniProtKB-ARBA"/>
</dbReference>
<name>A0A1I7RUJ3_BURXY</name>
<dbReference type="AlphaFoldDB" id="A0A1I7RUJ3"/>
<reference evidence="15" key="1">
    <citation type="submission" date="2016-11" db="UniProtKB">
        <authorList>
            <consortium name="WormBaseParasite"/>
        </authorList>
    </citation>
    <scope>IDENTIFICATION</scope>
</reference>
<evidence type="ECO:0000313" key="14">
    <source>
        <dbReference type="Proteomes" id="UP000659654"/>
    </source>
</evidence>
<sequence length="246" mass="26873">MVAEVNLEKREAIPGIGYYPHEPISTGTTLIACEFEGGVVVGTDARTSAGSFIASRVTDKITPINSHLVVCRSGSAADTQAIADIAKYHIELYGTMENEPVTVYRSTQIFRKYLYDYRDQLSASVIVAGWDESEGGQIYAIPLGGFTTRQSFTASGSGSTFVTGFMDKSWKKGMTLDEVKNLVITSVGLAMYRDGSSGGVIRLAIIDKTGTKRELYRPDASPIFPQFEVPKVYPAFPKHIEQHPVE</sequence>
<evidence type="ECO:0000256" key="10">
    <source>
        <dbReference type="PIRSR" id="PIRSR600243-1"/>
    </source>
</evidence>
<accession>A0A1I7RUJ3</accession>
<proteinExistence type="predicted"/>
<dbReference type="PRINTS" id="PR00141">
    <property type="entry name" value="PROTEASOME"/>
</dbReference>
<dbReference type="SUPFAM" id="SSF56235">
    <property type="entry name" value="N-terminal nucleophile aminohydrolases (Ntn hydrolases)"/>
    <property type="match status" value="1"/>
</dbReference>
<keyword evidence="5" id="KW-0645">Protease</keyword>
<evidence type="ECO:0000313" key="12">
    <source>
        <dbReference type="EMBL" id="CAG9114167.1"/>
    </source>
</evidence>
<dbReference type="EMBL" id="CAJFCV020000004">
    <property type="protein sequence ID" value="CAG9114167.1"/>
    <property type="molecule type" value="Genomic_DNA"/>
</dbReference>
<comment type="subcellular location">
    <subcellularLocation>
        <location evidence="2">Nucleus</location>
    </subcellularLocation>
</comment>
<keyword evidence="6" id="KW-0888">Threonine protease</keyword>
<evidence type="ECO:0000256" key="8">
    <source>
        <dbReference type="ARBA" id="ARBA00022942"/>
    </source>
</evidence>
<dbReference type="OrthoDB" id="7854943at2759"/>
<reference evidence="12" key="2">
    <citation type="submission" date="2020-08" db="EMBL/GenBank/DDBJ databases">
        <authorList>
            <person name="Kikuchi T."/>
        </authorList>
    </citation>
    <scope>NUCLEOTIDE SEQUENCE</scope>
    <source>
        <strain evidence="11">Ka4C1</strain>
    </source>
</reference>
<dbReference type="EC" id="3.4.25.1" evidence="3"/>
<protein>
    <recommendedName>
        <fullName evidence="3">proteasome endopeptidase complex</fullName>
        <ecNumber evidence="3">3.4.25.1</ecNumber>
    </recommendedName>
</protein>
<gene>
    <name evidence="11" type="ORF">BXYJ_LOCUS8405</name>
</gene>
<evidence type="ECO:0000256" key="3">
    <source>
        <dbReference type="ARBA" id="ARBA00012039"/>
    </source>
</evidence>
<dbReference type="Proteomes" id="UP000582659">
    <property type="component" value="Unassembled WGS sequence"/>
</dbReference>
<evidence type="ECO:0000256" key="9">
    <source>
        <dbReference type="ARBA" id="ARBA00026071"/>
    </source>
</evidence>
<dbReference type="InterPro" id="IPR023333">
    <property type="entry name" value="Proteasome_suB-type"/>
</dbReference>
<dbReference type="InterPro" id="IPR029055">
    <property type="entry name" value="Ntn_hydrolases_N"/>
</dbReference>
<evidence type="ECO:0000313" key="13">
    <source>
        <dbReference type="Proteomes" id="UP000095284"/>
    </source>
</evidence>
<organism evidence="13 15">
    <name type="scientific">Bursaphelenchus xylophilus</name>
    <name type="common">Pinewood nematode worm</name>
    <name type="synonym">Aphelenchoides xylophilus</name>
    <dbReference type="NCBI Taxonomy" id="6326"/>
    <lineage>
        <taxon>Eukaryota</taxon>
        <taxon>Metazoa</taxon>
        <taxon>Ecdysozoa</taxon>
        <taxon>Nematoda</taxon>
        <taxon>Chromadorea</taxon>
        <taxon>Rhabditida</taxon>
        <taxon>Tylenchina</taxon>
        <taxon>Tylenchomorpha</taxon>
        <taxon>Aphelenchoidea</taxon>
        <taxon>Aphelenchoididae</taxon>
        <taxon>Bursaphelenchus</taxon>
    </lineage>
</organism>
<evidence type="ECO:0000313" key="15">
    <source>
        <dbReference type="WBParaSite" id="BXY_0440300.1"/>
    </source>
</evidence>
<dbReference type="EMBL" id="CAJFDI010000004">
    <property type="protein sequence ID" value="CAD5225160.1"/>
    <property type="molecule type" value="Genomic_DNA"/>
</dbReference>
<evidence type="ECO:0000256" key="5">
    <source>
        <dbReference type="ARBA" id="ARBA00022670"/>
    </source>
</evidence>
<evidence type="ECO:0000256" key="6">
    <source>
        <dbReference type="ARBA" id="ARBA00022698"/>
    </source>
</evidence>
<dbReference type="PROSITE" id="PS51476">
    <property type="entry name" value="PROTEASOME_BETA_2"/>
    <property type="match status" value="1"/>
</dbReference>
<dbReference type="Proteomes" id="UP000095284">
    <property type="component" value="Unplaced"/>
</dbReference>
<evidence type="ECO:0000256" key="7">
    <source>
        <dbReference type="ARBA" id="ARBA00022801"/>
    </source>
</evidence>
<dbReference type="GO" id="GO:0051603">
    <property type="term" value="P:proteolysis involved in protein catabolic process"/>
    <property type="evidence" value="ECO:0007669"/>
    <property type="project" value="InterPro"/>
</dbReference>
<feature type="active site" description="Nucleophile" evidence="10">
    <location>
        <position position="28"/>
    </location>
</feature>
<dbReference type="CDD" id="cd03762">
    <property type="entry name" value="proteasome_beta_type_6"/>
    <property type="match status" value="1"/>
</dbReference>
<evidence type="ECO:0000256" key="2">
    <source>
        <dbReference type="ARBA" id="ARBA00004123"/>
    </source>
</evidence>
<comment type="subunit">
    <text evidence="9">The 26S proteasome consists of a 20S proteasome core and two 19S regulatory subunits. The 20S proteasome core is composed of 28 subunits that are arranged in four stacked rings, resulting in a barrel-shaped structure. The two end rings are each formed by seven alpha subunits, and the two central rings are each formed by seven beta subunits. The catalytic chamber with the active sites is on the inside of the barrel.</text>
</comment>
<dbReference type="GO" id="GO:0005634">
    <property type="term" value="C:nucleus"/>
    <property type="evidence" value="ECO:0007669"/>
    <property type="project" value="UniProtKB-SubCell"/>
</dbReference>
<evidence type="ECO:0000256" key="4">
    <source>
        <dbReference type="ARBA" id="ARBA00022490"/>
    </source>
</evidence>
<dbReference type="GO" id="GO:0005737">
    <property type="term" value="C:cytoplasm"/>
    <property type="evidence" value="ECO:0007669"/>
    <property type="project" value="TreeGrafter"/>
</dbReference>
<dbReference type="SMR" id="A0A1I7RUJ3"/>